<accession>A0A3M5REI9</accession>
<comment type="caution">
    <text evidence="1">The sequence shown here is derived from an EMBL/GenBank/DDBJ whole genome shotgun (WGS) entry which is preliminary data.</text>
</comment>
<dbReference type="EMBL" id="RBTT01000220">
    <property type="protein sequence ID" value="RMU07459.1"/>
    <property type="molecule type" value="Genomic_DNA"/>
</dbReference>
<dbReference type="AlphaFoldDB" id="A0A3M5REI9"/>
<sequence>MRKSRSTRRYTEKWSRSWSMMCSLTRQLLNFKEVNWHAMNSFVHSGIHPLRRHADGYAAGLIESAVRSCNGLSLMAFQLGVVLTGDPRYEGVVRATQEKYHQILPGLVSPL</sequence>
<name>A0A3M5REI9_9PSED</name>
<organism evidence="1 2">
    <name type="scientific">Pseudomonas syringae pv. coriandricola</name>
    <dbReference type="NCBI Taxonomy" id="264453"/>
    <lineage>
        <taxon>Bacteria</taxon>
        <taxon>Pseudomonadati</taxon>
        <taxon>Pseudomonadota</taxon>
        <taxon>Gammaproteobacteria</taxon>
        <taxon>Pseudomonadales</taxon>
        <taxon>Pseudomonadaceae</taxon>
        <taxon>Pseudomonas</taxon>
    </lineage>
</organism>
<dbReference type="InterPro" id="IPR054257">
    <property type="entry name" value="DUF6988"/>
</dbReference>
<reference evidence="1 2" key="1">
    <citation type="submission" date="2018-08" db="EMBL/GenBank/DDBJ databases">
        <title>Recombination of ecologically and evolutionarily significant loci maintains genetic cohesion in the Pseudomonas syringae species complex.</title>
        <authorList>
            <person name="Dillon M."/>
            <person name="Thakur S."/>
            <person name="Almeida R.N.D."/>
            <person name="Weir B.S."/>
            <person name="Guttman D.S."/>
        </authorList>
    </citation>
    <scope>NUCLEOTIDE SEQUENCE [LARGE SCALE GENOMIC DNA]</scope>
    <source>
        <strain evidence="1 2">ICMP 9829</strain>
    </source>
</reference>
<dbReference type="Proteomes" id="UP000274212">
    <property type="component" value="Unassembled WGS sequence"/>
</dbReference>
<proteinExistence type="predicted"/>
<evidence type="ECO:0000313" key="2">
    <source>
        <dbReference type="Proteomes" id="UP000274212"/>
    </source>
</evidence>
<evidence type="ECO:0000313" key="1">
    <source>
        <dbReference type="EMBL" id="RMU07459.1"/>
    </source>
</evidence>
<gene>
    <name evidence="1" type="ORF">ALP36_101145</name>
</gene>
<protein>
    <submittedName>
        <fullName evidence="1">Uncharacterized protein</fullName>
    </submittedName>
</protein>
<dbReference type="Pfam" id="PF22491">
    <property type="entry name" value="DUF6988"/>
    <property type="match status" value="1"/>
</dbReference>